<dbReference type="EMBL" id="AZGY01000033">
    <property type="protein sequence ID" value="KZZ87942.1"/>
    <property type="molecule type" value="Genomic_DNA"/>
</dbReference>
<evidence type="ECO:0000256" key="1">
    <source>
        <dbReference type="ARBA" id="ARBA00005664"/>
    </source>
</evidence>
<name>A0A162IEI8_9HYPO</name>
<keyword evidence="7" id="KW-1185">Reference proteome</keyword>
<keyword evidence="3 6" id="KW-0808">Transferase</keyword>
<evidence type="ECO:0000256" key="3">
    <source>
        <dbReference type="ARBA" id="ARBA00022679"/>
    </source>
</evidence>
<comment type="similarity">
    <text evidence="1">Belongs to the glycosyltransferase 34 family.</text>
</comment>
<evidence type="ECO:0000256" key="2">
    <source>
        <dbReference type="ARBA" id="ARBA00022676"/>
    </source>
</evidence>
<dbReference type="GO" id="GO:0000139">
    <property type="term" value="C:Golgi membrane"/>
    <property type="evidence" value="ECO:0007669"/>
    <property type="project" value="TreeGrafter"/>
</dbReference>
<dbReference type="PANTHER" id="PTHR31306">
    <property type="entry name" value="ALPHA-1,6-MANNOSYLTRANSFERASE MNN11-RELATED"/>
    <property type="match status" value="1"/>
</dbReference>
<sequence>MLSTTVRSTKGMVLIVGALFFVAILVGLTFNHLDSWDVLVRPSSHISYKTRPQRVDDTSVPTPAPHFGSYELPPNPEDDRLRKFFLEDMYKPVISPNEPIYRPHNAFEWRLPEAAHWQQRMGENLCIIDLDNRGFNDSGEIFGPDLMSWDSPAGVHGLSAGLLNHYVYARIHGYKYYYVNIVDPGDRRASWKKPTVISKILKEHDVCIYLDSDAIFHNLDLPFEWLLNYWQLYPENNSMALAIDPEAEFNKDKFGKLNVNTGFIISQNSPTTYKIMDDWSKCPDDNSRYPGCDQFRKNWPGQPTDQGGFGSYVRYSYPNHIRELPCDEANGFPQTDTNCHGTFIRHLWTGKDDQIKIDVGQQMPGPFLKLFHHQFLKEKKLFYIDEADLLAKGPSKALKGNNMPLS</sequence>
<dbReference type="InterPro" id="IPR008630">
    <property type="entry name" value="Glyco_trans_34"/>
</dbReference>
<dbReference type="GO" id="GO:0006487">
    <property type="term" value="P:protein N-linked glycosylation"/>
    <property type="evidence" value="ECO:0007669"/>
    <property type="project" value="TreeGrafter"/>
</dbReference>
<comment type="caution">
    <text evidence="6">The sequence shown here is derived from an EMBL/GenBank/DDBJ whole genome shotgun (WGS) entry which is preliminary data.</text>
</comment>
<dbReference type="Proteomes" id="UP000078544">
    <property type="component" value="Unassembled WGS sequence"/>
</dbReference>
<evidence type="ECO:0000256" key="5">
    <source>
        <dbReference type="SAM" id="Phobius"/>
    </source>
</evidence>
<dbReference type="PANTHER" id="PTHR31306:SF3">
    <property type="entry name" value="NUCLEOTIDE-DIPHOSPHO-SUGAR TRANSFERASE DOMAIN-CONTAINING PROTEIN"/>
    <property type="match status" value="1"/>
</dbReference>
<evidence type="ECO:0000313" key="6">
    <source>
        <dbReference type="EMBL" id="KZZ87942.1"/>
    </source>
</evidence>
<accession>A0A162IEI8</accession>
<evidence type="ECO:0000256" key="4">
    <source>
        <dbReference type="SAM" id="MobiDB-lite"/>
    </source>
</evidence>
<evidence type="ECO:0000313" key="7">
    <source>
        <dbReference type="Proteomes" id="UP000078544"/>
    </source>
</evidence>
<gene>
    <name evidence="6" type="ORF">AAL_08273</name>
</gene>
<dbReference type="OrthoDB" id="3763672at2759"/>
<keyword evidence="2" id="KW-0328">Glycosyltransferase</keyword>
<dbReference type="InterPro" id="IPR029044">
    <property type="entry name" value="Nucleotide-diphossugar_trans"/>
</dbReference>
<organism evidence="6 7">
    <name type="scientific">Moelleriella libera RCEF 2490</name>
    <dbReference type="NCBI Taxonomy" id="1081109"/>
    <lineage>
        <taxon>Eukaryota</taxon>
        <taxon>Fungi</taxon>
        <taxon>Dikarya</taxon>
        <taxon>Ascomycota</taxon>
        <taxon>Pezizomycotina</taxon>
        <taxon>Sordariomycetes</taxon>
        <taxon>Hypocreomycetidae</taxon>
        <taxon>Hypocreales</taxon>
        <taxon>Clavicipitaceae</taxon>
        <taxon>Moelleriella</taxon>
    </lineage>
</organism>
<feature type="region of interest" description="Disordered" evidence="4">
    <location>
        <begin position="50"/>
        <end position="72"/>
    </location>
</feature>
<reference evidence="6 7" key="1">
    <citation type="journal article" date="2016" name="Genome Biol. Evol.">
        <title>Divergent and convergent evolution of fungal pathogenicity.</title>
        <authorList>
            <person name="Shang Y."/>
            <person name="Xiao G."/>
            <person name="Zheng P."/>
            <person name="Cen K."/>
            <person name="Zhan S."/>
            <person name="Wang C."/>
        </authorList>
    </citation>
    <scope>NUCLEOTIDE SEQUENCE [LARGE SCALE GENOMIC DNA]</scope>
    <source>
        <strain evidence="6 7">RCEF 2490</strain>
    </source>
</reference>
<protein>
    <submittedName>
        <fullName evidence="6">Galactosyl transferase</fullName>
    </submittedName>
</protein>
<keyword evidence="5" id="KW-1133">Transmembrane helix</keyword>
<dbReference type="Gene3D" id="3.90.550.10">
    <property type="entry name" value="Spore Coat Polysaccharide Biosynthesis Protein SpsA, Chain A"/>
    <property type="match status" value="1"/>
</dbReference>
<feature type="transmembrane region" description="Helical" evidence="5">
    <location>
        <begin position="12"/>
        <end position="33"/>
    </location>
</feature>
<dbReference type="STRING" id="1081109.A0A162IEI8"/>
<keyword evidence="5" id="KW-0812">Transmembrane</keyword>
<dbReference type="Pfam" id="PF05637">
    <property type="entry name" value="Glyco_transf_34"/>
    <property type="match status" value="1"/>
</dbReference>
<dbReference type="GO" id="GO:0016757">
    <property type="term" value="F:glycosyltransferase activity"/>
    <property type="evidence" value="ECO:0007669"/>
    <property type="project" value="UniProtKB-KW"/>
</dbReference>
<keyword evidence="5" id="KW-0472">Membrane</keyword>
<proteinExistence type="inferred from homology"/>
<dbReference type="AlphaFoldDB" id="A0A162IEI8"/>